<dbReference type="Proteomes" id="UP000265000">
    <property type="component" value="Unplaced"/>
</dbReference>
<dbReference type="InterPro" id="IPR003879">
    <property type="entry name" value="Butyrophylin_SPRY"/>
</dbReference>
<evidence type="ECO:0000259" key="6">
    <source>
        <dbReference type="PROSITE" id="PS50089"/>
    </source>
</evidence>
<evidence type="ECO:0000256" key="5">
    <source>
        <dbReference type="SAM" id="MobiDB-lite"/>
    </source>
</evidence>
<feature type="domain" description="B30.2/SPRY" evidence="8">
    <location>
        <begin position="457"/>
        <end position="647"/>
    </location>
</feature>
<dbReference type="PROSITE" id="PS50119">
    <property type="entry name" value="ZF_BBOX"/>
    <property type="match status" value="1"/>
</dbReference>
<dbReference type="Gene3D" id="3.30.40.10">
    <property type="entry name" value="Zinc/RING finger domain, C3HC4 (zinc finger)"/>
    <property type="match status" value="1"/>
</dbReference>
<protein>
    <submittedName>
        <fullName evidence="9">Tripartite motif-containing protein 16-like</fullName>
    </submittedName>
</protein>
<evidence type="ECO:0000259" key="8">
    <source>
        <dbReference type="PROSITE" id="PS50188"/>
    </source>
</evidence>
<feature type="region of interest" description="Disordered" evidence="5">
    <location>
        <begin position="382"/>
        <end position="401"/>
    </location>
</feature>
<keyword evidence="3" id="KW-0862">Zinc</keyword>
<dbReference type="GeneTree" id="ENSGT01150000286950"/>
<evidence type="ECO:0000313" key="9">
    <source>
        <dbReference type="Ensembl" id="ENSFHEP00000028746.1"/>
    </source>
</evidence>
<dbReference type="SUPFAM" id="SSF49899">
    <property type="entry name" value="Concanavalin A-like lectins/glucanases"/>
    <property type="match status" value="1"/>
</dbReference>
<dbReference type="Pfam" id="PF13765">
    <property type="entry name" value="PRY"/>
    <property type="match status" value="1"/>
</dbReference>
<dbReference type="CDD" id="cd19769">
    <property type="entry name" value="Bbox2_TRIM16-like"/>
    <property type="match status" value="1"/>
</dbReference>
<proteinExistence type="predicted"/>
<dbReference type="InterPro" id="IPR001870">
    <property type="entry name" value="B30.2/SPRY"/>
</dbReference>
<sequence length="647" mass="74064">MAQGIQLERERFCCSLCSELLNNPVAIPCGHSFCLTCINRGLDNEESSGIYSCPQCREIFLSRPTLVKNGMIAFVVDQLRKSLKHAVPDPEPGDVTCDFCLEKKVKAIKSCLQCMASYCATHLQPHKDVAPLRKKHKLVEPTADLEESICPEHQELMKMFCQTDQKCICYVCAKDGHKGHNKVTTAAERAERQKSLQAARQRIQLRIQEKKKHVQTFKQEEDAVSHAADAALTATDKLFTELIKTMEKKLSHVKEKMTSRQDAELGRFRKARNKVEEDVMELNRKDVEMDKLYRTEDHTYFLLKYPKLCRLSEPKESPNYKIRRQRNFERVIGTVSEAKKNLHKVLEEECEKILLALTGAMGTLAEPQPQLSQILVSPMLPRPSFSTPGLQDPRSQSRHVRQQSENLYISGDENTTPTSVKQSPDFFSKQEWEDPDVIQVETPPVENNPRILLRRSKKDRREVLKARAHFLQYASQITLNPDTTNTNLILAKENKKVIFVSEAQDYPNHPERFAYTWQVLSDQSFDGRCYLEVERSGRGVLVAMTYKDIGRAETFNNCMFGQNNKSWALDCFKNSYEFRHNNNKTPIPGIWSSRVGVYLDHKAGLLAFYSISNTMTLLHKVQTTFTEPLYFGLWLSDGATAEISTIV</sequence>
<organism evidence="9 10">
    <name type="scientific">Fundulus heteroclitus</name>
    <name type="common">Killifish</name>
    <name type="synonym">Mummichog</name>
    <dbReference type="NCBI Taxonomy" id="8078"/>
    <lineage>
        <taxon>Eukaryota</taxon>
        <taxon>Metazoa</taxon>
        <taxon>Chordata</taxon>
        <taxon>Craniata</taxon>
        <taxon>Vertebrata</taxon>
        <taxon>Euteleostomi</taxon>
        <taxon>Actinopterygii</taxon>
        <taxon>Neopterygii</taxon>
        <taxon>Teleostei</taxon>
        <taxon>Neoteleostei</taxon>
        <taxon>Acanthomorphata</taxon>
        <taxon>Ovalentaria</taxon>
        <taxon>Atherinomorphae</taxon>
        <taxon>Cyprinodontiformes</taxon>
        <taxon>Fundulidae</taxon>
        <taxon>Fundulus</taxon>
    </lineage>
</organism>
<reference evidence="9" key="2">
    <citation type="submission" date="2025-09" db="UniProtKB">
        <authorList>
            <consortium name="Ensembl"/>
        </authorList>
    </citation>
    <scope>IDENTIFICATION</scope>
</reference>
<evidence type="ECO:0000256" key="1">
    <source>
        <dbReference type="ARBA" id="ARBA00022723"/>
    </source>
</evidence>
<keyword evidence="10" id="KW-1185">Reference proteome</keyword>
<dbReference type="InterPro" id="IPR000315">
    <property type="entry name" value="Znf_B-box"/>
</dbReference>
<feature type="domain" description="RING-type" evidence="6">
    <location>
        <begin position="14"/>
        <end position="57"/>
    </location>
</feature>
<dbReference type="InterPro" id="IPR001841">
    <property type="entry name" value="Znf_RING"/>
</dbReference>
<dbReference type="Pfam" id="PF25600">
    <property type="entry name" value="TRIM_CC"/>
    <property type="match status" value="1"/>
</dbReference>
<dbReference type="AlphaFoldDB" id="A0A3Q2QMK1"/>
<evidence type="ECO:0000259" key="7">
    <source>
        <dbReference type="PROSITE" id="PS50119"/>
    </source>
</evidence>
<evidence type="ECO:0000256" key="2">
    <source>
        <dbReference type="ARBA" id="ARBA00022771"/>
    </source>
</evidence>
<dbReference type="Ensembl" id="ENSFHET00000019159.1">
    <property type="protein sequence ID" value="ENSFHEP00000028746.1"/>
    <property type="gene ID" value="ENSFHEG00000013062.1"/>
</dbReference>
<keyword evidence="2 4" id="KW-0863">Zinc-finger</keyword>
<accession>A0A3Q2QMK1</accession>
<dbReference type="PROSITE" id="PS50089">
    <property type="entry name" value="ZF_RING_2"/>
    <property type="match status" value="1"/>
</dbReference>
<dbReference type="InterPro" id="IPR013320">
    <property type="entry name" value="ConA-like_dom_sf"/>
</dbReference>
<dbReference type="SMART" id="SM00589">
    <property type="entry name" value="PRY"/>
    <property type="match status" value="1"/>
</dbReference>
<dbReference type="InterPro" id="IPR013083">
    <property type="entry name" value="Znf_RING/FYVE/PHD"/>
</dbReference>
<dbReference type="PANTHER" id="PTHR25465:SF5">
    <property type="entry name" value="E3 UBIQUITIN_ISG15 LIGASE TRIM25-RELATED"/>
    <property type="match status" value="1"/>
</dbReference>
<dbReference type="Gene3D" id="3.30.160.60">
    <property type="entry name" value="Classic Zinc Finger"/>
    <property type="match status" value="1"/>
</dbReference>
<dbReference type="InterPro" id="IPR006574">
    <property type="entry name" value="PRY"/>
</dbReference>
<dbReference type="SUPFAM" id="SSF57845">
    <property type="entry name" value="B-box zinc-binding domain"/>
    <property type="match status" value="1"/>
</dbReference>
<reference evidence="9" key="1">
    <citation type="submission" date="2025-08" db="UniProtKB">
        <authorList>
            <consortium name="Ensembl"/>
        </authorList>
    </citation>
    <scope>IDENTIFICATION</scope>
</reference>
<dbReference type="SMART" id="SM00336">
    <property type="entry name" value="BBOX"/>
    <property type="match status" value="1"/>
</dbReference>
<dbReference type="CDD" id="cd16040">
    <property type="entry name" value="SPRY_PRY_SNTX"/>
    <property type="match status" value="1"/>
</dbReference>
<dbReference type="Pfam" id="PF00643">
    <property type="entry name" value="zf-B_box"/>
    <property type="match status" value="1"/>
</dbReference>
<evidence type="ECO:0000256" key="4">
    <source>
        <dbReference type="PROSITE-ProRule" id="PRU00024"/>
    </source>
</evidence>
<dbReference type="InterPro" id="IPR017907">
    <property type="entry name" value="Znf_RING_CS"/>
</dbReference>
<dbReference type="InterPro" id="IPR043136">
    <property type="entry name" value="B30.2/SPRY_sf"/>
</dbReference>
<dbReference type="PRINTS" id="PR01407">
    <property type="entry name" value="BUTYPHLNCDUF"/>
</dbReference>
<feature type="domain" description="B box-type" evidence="7">
    <location>
        <begin position="145"/>
        <end position="185"/>
    </location>
</feature>
<evidence type="ECO:0000313" key="10">
    <source>
        <dbReference type="Proteomes" id="UP000265000"/>
    </source>
</evidence>
<dbReference type="InterPro" id="IPR058030">
    <property type="entry name" value="TRIM8/14/16/25/29/45/65_CC"/>
</dbReference>
<keyword evidence="1" id="KW-0479">Metal-binding</keyword>
<dbReference type="GO" id="GO:0005737">
    <property type="term" value="C:cytoplasm"/>
    <property type="evidence" value="ECO:0007669"/>
    <property type="project" value="UniProtKB-ARBA"/>
</dbReference>
<dbReference type="Gene3D" id="2.60.120.920">
    <property type="match status" value="1"/>
</dbReference>
<dbReference type="Gene3D" id="4.10.830.40">
    <property type="match status" value="1"/>
</dbReference>
<dbReference type="Pfam" id="PF15227">
    <property type="entry name" value="zf-C3HC4_4"/>
    <property type="match status" value="1"/>
</dbReference>
<dbReference type="InterPro" id="IPR051051">
    <property type="entry name" value="E3_ubiq-ligase_TRIM/RNF"/>
</dbReference>
<dbReference type="PROSITE" id="PS00518">
    <property type="entry name" value="ZF_RING_1"/>
    <property type="match status" value="1"/>
</dbReference>
<dbReference type="PROSITE" id="PS50188">
    <property type="entry name" value="B302_SPRY"/>
    <property type="match status" value="1"/>
</dbReference>
<dbReference type="GO" id="GO:0008270">
    <property type="term" value="F:zinc ion binding"/>
    <property type="evidence" value="ECO:0007669"/>
    <property type="project" value="UniProtKB-KW"/>
</dbReference>
<name>A0A3Q2QMK1_FUNHE</name>
<dbReference type="SMART" id="SM00184">
    <property type="entry name" value="RING"/>
    <property type="match status" value="1"/>
</dbReference>
<dbReference type="PANTHER" id="PTHR25465">
    <property type="entry name" value="B-BOX DOMAIN CONTAINING"/>
    <property type="match status" value="1"/>
</dbReference>
<dbReference type="SUPFAM" id="SSF57850">
    <property type="entry name" value="RING/U-box"/>
    <property type="match status" value="1"/>
</dbReference>
<evidence type="ECO:0000256" key="3">
    <source>
        <dbReference type="ARBA" id="ARBA00022833"/>
    </source>
</evidence>